<dbReference type="AlphaFoldDB" id="A0A4Y7XE81"/>
<dbReference type="EMBL" id="SNTY01000012">
    <property type="protein sequence ID" value="TEU30077.1"/>
    <property type="molecule type" value="Genomic_DNA"/>
</dbReference>
<feature type="signal peptide" evidence="1">
    <location>
        <begin position="1"/>
        <end position="21"/>
    </location>
</feature>
<proteinExistence type="predicted"/>
<accession>A0A4Y7XE81</accession>
<gene>
    <name evidence="2" type="ORF">E2B99_03280</name>
</gene>
<organism evidence="2 3">
    <name type="scientific">Alkanindiges illinoisensis</name>
    <dbReference type="NCBI Taxonomy" id="197183"/>
    <lineage>
        <taxon>Bacteria</taxon>
        <taxon>Pseudomonadati</taxon>
        <taxon>Pseudomonadota</taxon>
        <taxon>Gammaproteobacteria</taxon>
        <taxon>Moraxellales</taxon>
        <taxon>Moraxellaceae</taxon>
        <taxon>Alkanindiges</taxon>
    </lineage>
</organism>
<dbReference type="RefSeq" id="WP_134243558.1">
    <property type="nucleotide sequence ID" value="NZ_SNTY01000012.1"/>
</dbReference>
<sequence length="222" mass="24934">MKVLILTLVFMSTVFSNSTFAADSDSTGNKYFDEIMSTLDNQQFGMDEDGFLVLNGRPLRVDSKGFSRILFNTLDYCNQEGVYSNSLAVADDCKQNIVLGFNDWIDASKDQSISIAVWNMGARESYTSSLPSQSRVFFNHWVGVMRVAKLKEQTYQSAKPEIDRKSNINNQIYNIGQQIEAENKKVLFKDKNKISQLELKKAKLLKSLGCTSTGGRLICSSD</sequence>
<reference evidence="2 3" key="1">
    <citation type="submission" date="2019-03" db="EMBL/GenBank/DDBJ databases">
        <title>Alkanindiges illinoisensis: a potential pathogenic isolated from ascites of a gastric cancer patient with abdominal metastasis.</title>
        <authorList>
            <person name="Hu X."/>
            <person name="Yang B."/>
            <person name="Yan X."/>
            <person name="Lin L."/>
            <person name="Zhao H."/>
            <person name="Zhou F."/>
            <person name="Su B."/>
            <person name="Chen J."/>
            <person name="Rui Y."/>
            <person name="Wang Q."/>
            <person name="Zheng L."/>
        </authorList>
    </citation>
    <scope>NUCLEOTIDE SEQUENCE [LARGE SCALE GENOMIC DNA]</scope>
    <source>
        <strain evidence="2 3">NFYY 23406</strain>
    </source>
</reference>
<evidence type="ECO:0000313" key="2">
    <source>
        <dbReference type="EMBL" id="TEU30077.1"/>
    </source>
</evidence>
<keyword evidence="3" id="KW-1185">Reference proteome</keyword>
<protein>
    <submittedName>
        <fullName evidence="2">Uncharacterized protein</fullName>
    </submittedName>
</protein>
<comment type="caution">
    <text evidence="2">The sequence shown here is derived from an EMBL/GenBank/DDBJ whole genome shotgun (WGS) entry which is preliminary data.</text>
</comment>
<feature type="chain" id="PRO_5021458503" evidence="1">
    <location>
        <begin position="22"/>
        <end position="222"/>
    </location>
</feature>
<dbReference type="Proteomes" id="UP000297834">
    <property type="component" value="Unassembled WGS sequence"/>
</dbReference>
<name>A0A4Y7XE81_9GAMM</name>
<evidence type="ECO:0000313" key="3">
    <source>
        <dbReference type="Proteomes" id="UP000297834"/>
    </source>
</evidence>
<evidence type="ECO:0000256" key="1">
    <source>
        <dbReference type="SAM" id="SignalP"/>
    </source>
</evidence>
<keyword evidence="1" id="KW-0732">Signal</keyword>